<dbReference type="GO" id="GO:0008270">
    <property type="term" value="F:zinc ion binding"/>
    <property type="evidence" value="ECO:0007669"/>
    <property type="project" value="UniProtKB-KW"/>
</dbReference>
<dbReference type="Pfam" id="PF01412">
    <property type="entry name" value="ArfGap"/>
    <property type="match status" value="1"/>
</dbReference>
<keyword evidence="4" id="KW-0732">Signal</keyword>
<dbReference type="AlphaFoldDB" id="A0AAW2BBW0"/>
<comment type="caution">
    <text evidence="9">The sequence shown here is derived from an EMBL/GenBank/DDBJ whole genome shotgun (WGS) entry which is preliminary data.</text>
</comment>
<name>A0AAW2BBW0_9ROSI</name>
<dbReference type="SUPFAM" id="SSF57863">
    <property type="entry name" value="ArfGap/RecO-like zinc finger"/>
    <property type="match status" value="1"/>
</dbReference>
<dbReference type="InterPro" id="IPR037278">
    <property type="entry name" value="ARFGAP/RecO"/>
</dbReference>
<accession>A0AAW2BBW0</accession>
<keyword evidence="6" id="KW-0862">Zinc</keyword>
<keyword evidence="7" id="KW-0812">Transmembrane</keyword>
<dbReference type="PROSITE" id="PS50115">
    <property type="entry name" value="ARFGAP"/>
    <property type="match status" value="1"/>
</dbReference>
<evidence type="ECO:0000256" key="1">
    <source>
        <dbReference type="ARBA" id="ARBA00004271"/>
    </source>
</evidence>
<evidence type="ECO:0000256" key="3">
    <source>
        <dbReference type="ARBA" id="ARBA00022525"/>
    </source>
</evidence>
<evidence type="ECO:0000256" key="4">
    <source>
        <dbReference type="ARBA" id="ARBA00022729"/>
    </source>
</evidence>
<evidence type="ECO:0000313" key="10">
    <source>
        <dbReference type="Proteomes" id="UP001459277"/>
    </source>
</evidence>
<feature type="transmembrane region" description="Helical" evidence="7">
    <location>
        <begin position="129"/>
        <end position="147"/>
    </location>
</feature>
<protein>
    <recommendedName>
        <fullName evidence="8">Arf-GAP domain-containing protein</fullName>
    </recommendedName>
</protein>
<keyword evidence="6" id="KW-0863">Zinc-finger</keyword>
<dbReference type="GO" id="GO:0005096">
    <property type="term" value="F:GTPase activator activity"/>
    <property type="evidence" value="ECO:0007669"/>
    <property type="project" value="InterPro"/>
</dbReference>
<evidence type="ECO:0000256" key="7">
    <source>
        <dbReference type="SAM" id="Phobius"/>
    </source>
</evidence>
<dbReference type="EMBL" id="JAZDWU010000012">
    <property type="protein sequence ID" value="KAK9983307.1"/>
    <property type="molecule type" value="Genomic_DNA"/>
</dbReference>
<dbReference type="InterPro" id="IPR001164">
    <property type="entry name" value="ArfGAP_dom"/>
</dbReference>
<gene>
    <name evidence="9" type="ORF">SO802_032832</name>
</gene>
<evidence type="ECO:0000256" key="6">
    <source>
        <dbReference type="PROSITE-ProRule" id="PRU00288"/>
    </source>
</evidence>
<keyword evidence="10" id="KW-1185">Reference proteome</keyword>
<dbReference type="PANTHER" id="PTHR31279:SF66">
    <property type="entry name" value="PHOSPHATE-RESPONSIVE 1 FAMILY PROTEIN"/>
    <property type="match status" value="1"/>
</dbReference>
<keyword evidence="7" id="KW-0472">Membrane</keyword>
<dbReference type="InterPro" id="IPR006766">
    <property type="entry name" value="EXORDIUM-like"/>
</dbReference>
<dbReference type="Gene3D" id="1.10.220.150">
    <property type="entry name" value="Arf GTPase activating protein"/>
    <property type="match status" value="1"/>
</dbReference>
<keyword evidence="3" id="KW-0964">Secreted</keyword>
<evidence type="ECO:0000313" key="9">
    <source>
        <dbReference type="EMBL" id="KAK9983307.1"/>
    </source>
</evidence>
<proteinExistence type="inferred from homology"/>
<evidence type="ECO:0000256" key="2">
    <source>
        <dbReference type="ARBA" id="ARBA00022523"/>
    </source>
</evidence>
<evidence type="ECO:0000256" key="5">
    <source>
        <dbReference type="ARBA" id="ARBA00023591"/>
    </source>
</evidence>
<keyword evidence="6" id="KW-0479">Metal-binding</keyword>
<feature type="domain" description="Arf-GAP" evidence="8">
    <location>
        <begin position="159"/>
        <end position="234"/>
    </location>
</feature>
<comment type="subcellular location">
    <subcellularLocation>
        <location evidence="1">Secreted</location>
        <location evidence="1">Extracellular space</location>
        <location evidence="1">Apoplast</location>
    </subcellularLocation>
</comment>
<organism evidence="9 10">
    <name type="scientific">Lithocarpus litseifolius</name>
    <dbReference type="NCBI Taxonomy" id="425828"/>
    <lineage>
        <taxon>Eukaryota</taxon>
        <taxon>Viridiplantae</taxon>
        <taxon>Streptophyta</taxon>
        <taxon>Embryophyta</taxon>
        <taxon>Tracheophyta</taxon>
        <taxon>Spermatophyta</taxon>
        <taxon>Magnoliopsida</taxon>
        <taxon>eudicotyledons</taxon>
        <taxon>Gunneridae</taxon>
        <taxon>Pentapetalae</taxon>
        <taxon>rosids</taxon>
        <taxon>fabids</taxon>
        <taxon>Fagales</taxon>
        <taxon>Fagaceae</taxon>
        <taxon>Lithocarpus</taxon>
    </lineage>
</organism>
<dbReference type="PANTHER" id="PTHR31279">
    <property type="entry name" value="PROTEIN EXORDIUM-LIKE 5"/>
    <property type="match status" value="1"/>
</dbReference>
<evidence type="ECO:0000259" key="8">
    <source>
        <dbReference type="PROSITE" id="PS50115"/>
    </source>
</evidence>
<dbReference type="PRINTS" id="PR00405">
    <property type="entry name" value="REVINTRACTNG"/>
</dbReference>
<reference evidence="9 10" key="1">
    <citation type="submission" date="2024-01" db="EMBL/GenBank/DDBJ databases">
        <title>A telomere-to-telomere, gap-free genome of sweet tea (Lithocarpus litseifolius).</title>
        <authorList>
            <person name="Zhou J."/>
        </authorList>
    </citation>
    <scope>NUCLEOTIDE SEQUENCE [LARGE SCALE GENOMIC DNA]</scope>
    <source>
        <strain evidence="9">Zhou-2022a</strain>
        <tissue evidence="9">Leaf</tissue>
    </source>
</reference>
<keyword evidence="2" id="KW-0052">Apoplast</keyword>
<comment type="similarity">
    <text evidence="5">Belongs to the EXORDIUM family.</text>
</comment>
<keyword evidence="7" id="KW-1133">Transmembrane helix</keyword>
<dbReference type="GO" id="GO:0048046">
    <property type="term" value="C:apoplast"/>
    <property type="evidence" value="ECO:0007669"/>
    <property type="project" value="UniProtKB-SubCell"/>
</dbReference>
<dbReference type="Pfam" id="PF04674">
    <property type="entry name" value="Phi_1"/>
    <property type="match status" value="1"/>
</dbReference>
<dbReference type="InterPro" id="IPR038508">
    <property type="entry name" value="ArfGAP_dom_sf"/>
</dbReference>
<dbReference type="Proteomes" id="UP001459277">
    <property type="component" value="Unassembled WGS sequence"/>
</dbReference>
<sequence length="234" mass="25465">MPRPMRVAIPPAHLWTPEPTLVAPNNDVGLDNMVFNLASLLSGTTTNPFGNGYFQGPKGAPLEAASACLGLYGKGAYPGYGGDLLVDPATGASYNANGANGRKYLVPTLFNPSTQTCSGGMRNEHVDRFLGLFFIVFFIVFFVFFVVSSGAEASGFVTDVGVGQVVQRQQQWCGFLAMVFMCLECSSKHHSLGVHISFVRSVTINSWFEIQIKKMESRGNEQLNLFFAQDLVFN</sequence>